<keyword evidence="7" id="KW-1185">Reference proteome</keyword>
<sequence>METPLQNIHKSWKDFLSWKMLFLNLGPVFLGVLFWGVILFHFGGNMVRIIEGFLPTSWDHYAHTNGLLPAMFLLAIKMFTYVLLLLSVLMLSLIGNLFISLFYTPVVICYLHSHDYTNLPLENFGDFMGCIQHFLKQFAYLCMFLVVCAPLYFIPIIGVFVSLIPHYFFFKNTISFDIGSSIYNQETYREVLRDYKVPHHKISIMAYLFSLIPIFNFFATLLQTIILARFFLDIKAQKSNVSQI</sequence>
<reference evidence="6 7" key="1">
    <citation type="submission" date="2021-07" db="EMBL/GenBank/DDBJ databases">
        <title>Novel Helicobacter sp. Isolated from a dog.</title>
        <authorList>
            <person name="Rimbara E."/>
            <person name="Suzuki M."/>
        </authorList>
    </citation>
    <scope>NUCLEOTIDE SEQUENCE [LARGE SCALE GENOMIC DNA]</scope>
    <source>
        <strain evidence="7">NHP19-003</strain>
    </source>
</reference>
<keyword evidence="4 5" id="KW-0472">Membrane</keyword>
<feature type="transmembrane region" description="Helical" evidence="5">
    <location>
        <begin position="138"/>
        <end position="164"/>
    </location>
</feature>
<feature type="transmembrane region" description="Helical" evidence="5">
    <location>
        <begin position="78"/>
        <end position="103"/>
    </location>
</feature>
<dbReference type="InterPro" id="IPR059112">
    <property type="entry name" value="CysZ/EI24"/>
</dbReference>
<dbReference type="Proteomes" id="UP000826775">
    <property type="component" value="Chromosome"/>
</dbReference>
<keyword evidence="2 5" id="KW-0812">Transmembrane</keyword>
<protein>
    <submittedName>
        <fullName evidence="6">Sulfate Transporter CysZ</fullName>
    </submittedName>
</protein>
<name>A0ABM7SGQ5_9HELI</name>
<evidence type="ECO:0000256" key="5">
    <source>
        <dbReference type="SAM" id="Phobius"/>
    </source>
</evidence>
<proteinExistence type="predicted"/>
<dbReference type="EMBL" id="AP024814">
    <property type="protein sequence ID" value="BCZ17260.1"/>
    <property type="molecule type" value="Genomic_DNA"/>
</dbReference>
<evidence type="ECO:0000313" key="6">
    <source>
        <dbReference type="EMBL" id="BCZ17260.1"/>
    </source>
</evidence>
<feature type="transmembrane region" description="Helical" evidence="5">
    <location>
        <begin position="21"/>
        <end position="42"/>
    </location>
</feature>
<gene>
    <name evidence="6" type="ORF">NHP190003_05420</name>
</gene>
<evidence type="ECO:0000313" key="7">
    <source>
        <dbReference type="Proteomes" id="UP000826775"/>
    </source>
</evidence>
<evidence type="ECO:0000256" key="2">
    <source>
        <dbReference type="ARBA" id="ARBA00022692"/>
    </source>
</evidence>
<evidence type="ECO:0000256" key="4">
    <source>
        <dbReference type="ARBA" id="ARBA00023136"/>
    </source>
</evidence>
<comment type="subcellular location">
    <subcellularLocation>
        <location evidence="1">Membrane</location>
        <topology evidence="1">Multi-pass membrane protein</topology>
    </subcellularLocation>
</comment>
<feature type="transmembrane region" description="Helical" evidence="5">
    <location>
        <begin position="204"/>
        <end position="232"/>
    </location>
</feature>
<organism evidence="6 7">
    <name type="scientific">Helicobacter gastrocanis</name>
    <dbReference type="NCBI Taxonomy" id="2849641"/>
    <lineage>
        <taxon>Bacteria</taxon>
        <taxon>Pseudomonadati</taxon>
        <taxon>Campylobacterota</taxon>
        <taxon>Epsilonproteobacteria</taxon>
        <taxon>Campylobacterales</taxon>
        <taxon>Helicobacteraceae</taxon>
        <taxon>Helicobacter</taxon>
    </lineage>
</organism>
<dbReference type="Pfam" id="PF07264">
    <property type="entry name" value="EI24"/>
    <property type="match status" value="1"/>
</dbReference>
<evidence type="ECO:0000256" key="1">
    <source>
        <dbReference type="ARBA" id="ARBA00004141"/>
    </source>
</evidence>
<dbReference type="RefSeq" id="WP_221280405.1">
    <property type="nucleotide sequence ID" value="NZ_AP024814.1"/>
</dbReference>
<keyword evidence="3 5" id="KW-1133">Transmembrane helix</keyword>
<accession>A0ABM7SGQ5</accession>
<evidence type="ECO:0000256" key="3">
    <source>
        <dbReference type="ARBA" id="ARBA00022989"/>
    </source>
</evidence>